<dbReference type="GO" id="GO:0008168">
    <property type="term" value="F:methyltransferase activity"/>
    <property type="evidence" value="ECO:0007669"/>
    <property type="project" value="UniProtKB-KW"/>
</dbReference>
<dbReference type="EMBL" id="KZ452031">
    <property type="protein sequence ID" value="PKA50103.1"/>
    <property type="molecule type" value="Genomic_DNA"/>
</dbReference>
<protein>
    <submittedName>
        <fullName evidence="4">Pentatricopeptide repeat-containing protein</fullName>
        <ecNumber evidence="4">2.1.1.204</ecNumber>
    </submittedName>
</protein>
<feature type="repeat" description="PPR" evidence="3">
    <location>
        <begin position="849"/>
        <end position="883"/>
    </location>
</feature>
<keyword evidence="5" id="KW-1185">Reference proteome</keyword>
<evidence type="ECO:0000256" key="3">
    <source>
        <dbReference type="PROSITE-ProRule" id="PRU00708"/>
    </source>
</evidence>
<dbReference type="Pfam" id="PF01535">
    <property type="entry name" value="PPR"/>
    <property type="match status" value="5"/>
</dbReference>
<dbReference type="NCBIfam" id="TIGR00756">
    <property type="entry name" value="PPR"/>
    <property type="match status" value="6"/>
</dbReference>
<feature type="repeat" description="PPR" evidence="3">
    <location>
        <begin position="884"/>
        <end position="918"/>
    </location>
</feature>
<keyword evidence="4" id="KW-0808">Transferase</keyword>
<accession>A0A2I0A3K9</accession>
<evidence type="ECO:0000313" key="4">
    <source>
        <dbReference type="EMBL" id="PKA50103.1"/>
    </source>
</evidence>
<gene>
    <name evidence="4" type="ORF">AXF42_Ash019621</name>
</gene>
<dbReference type="InterPro" id="IPR011990">
    <property type="entry name" value="TPR-like_helical_dom_sf"/>
</dbReference>
<dbReference type="Pfam" id="PF13041">
    <property type="entry name" value="PPR_2"/>
    <property type="match status" value="2"/>
</dbReference>
<keyword evidence="2" id="KW-0677">Repeat</keyword>
<dbReference type="STRING" id="1088818.A0A2I0A3K9"/>
<name>A0A2I0A3K9_9ASPA</name>
<dbReference type="GO" id="GO:0032259">
    <property type="term" value="P:methylation"/>
    <property type="evidence" value="ECO:0007669"/>
    <property type="project" value="UniProtKB-KW"/>
</dbReference>
<dbReference type="AlphaFoldDB" id="A0A2I0A3K9"/>
<organism evidence="4 5">
    <name type="scientific">Apostasia shenzhenica</name>
    <dbReference type="NCBI Taxonomy" id="1088818"/>
    <lineage>
        <taxon>Eukaryota</taxon>
        <taxon>Viridiplantae</taxon>
        <taxon>Streptophyta</taxon>
        <taxon>Embryophyta</taxon>
        <taxon>Tracheophyta</taxon>
        <taxon>Spermatophyta</taxon>
        <taxon>Magnoliopsida</taxon>
        <taxon>Liliopsida</taxon>
        <taxon>Asparagales</taxon>
        <taxon>Orchidaceae</taxon>
        <taxon>Apostasioideae</taxon>
        <taxon>Apostasia</taxon>
    </lineage>
</organism>
<dbReference type="InterPro" id="IPR002885">
    <property type="entry name" value="PPR_rpt"/>
</dbReference>
<comment type="similarity">
    <text evidence="1">Belongs to the PPR family. P subfamily.</text>
</comment>
<reference evidence="4 5" key="1">
    <citation type="journal article" date="2017" name="Nature">
        <title>The Apostasia genome and the evolution of orchids.</title>
        <authorList>
            <person name="Zhang G.Q."/>
            <person name="Liu K.W."/>
            <person name="Li Z."/>
            <person name="Lohaus R."/>
            <person name="Hsiao Y.Y."/>
            <person name="Niu S.C."/>
            <person name="Wang J.Y."/>
            <person name="Lin Y.C."/>
            <person name="Xu Q."/>
            <person name="Chen L.J."/>
            <person name="Yoshida K."/>
            <person name="Fujiwara S."/>
            <person name="Wang Z.W."/>
            <person name="Zhang Y.Q."/>
            <person name="Mitsuda N."/>
            <person name="Wang M."/>
            <person name="Liu G.H."/>
            <person name="Pecoraro L."/>
            <person name="Huang H.X."/>
            <person name="Xiao X.J."/>
            <person name="Lin M."/>
            <person name="Wu X.Y."/>
            <person name="Wu W.L."/>
            <person name="Chen Y.Y."/>
            <person name="Chang S.B."/>
            <person name="Sakamoto S."/>
            <person name="Ohme-Takagi M."/>
            <person name="Yagi M."/>
            <person name="Zeng S.J."/>
            <person name="Shen C.Y."/>
            <person name="Yeh C.M."/>
            <person name="Luo Y.B."/>
            <person name="Tsai W.C."/>
            <person name="Van de Peer Y."/>
            <person name="Liu Z.J."/>
        </authorList>
    </citation>
    <scope>NUCLEOTIDE SEQUENCE [LARGE SCALE GENOMIC DNA]</scope>
    <source>
        <strain evidence="5">cv. Shenzhen</strain>
        <tissue evidence="4">Stem</tissue>
    </source>
</reference>
<evidence type="ECO:0000313" key="5">
    <source>
        <dbReference type="Proteomes" id="UP000236161"/>
    </source>
</evidence>
<proteinExistence type="inferred from homology"/>
<evidence type="ECO:0000256" key="2">
    <source>
        <dbReference type="ARBA" id="ARBA00022737"/>
    </source>
</evidence>
<feature type="repeat" description="PPR" evidence="3">
    <location>
        <begin position="386"/>
        <end position="420"/>
    </location>
</feature>
<dbReference type="PANTHER" id="PTHR47939">
    <property type="entry name" value="MEMBRANE-ASSOCIATED SALT-INDUCIBLE PROTEIN-LIKE"/>
    <property type="match status" value="1"/>
</dbReference>
<dbReference type="Gene3D" id="1.25.40.10">
    <property type="entry name" value="Tetratricopeptide repeat domain"/>
    <property type="match status" value="6"/>
</dbReference>
<dbReference type="PROSITE" id="PS51375">
    <property type="entry name" value="PPR"/>
    <property type="match status" value="6"/>
</dbReference>
<dbReference type="PANTHER" id="PTHR47939:SF13">
    <property type="entry name" value="OS03G0201400 PROTEIN"/>
    <property type="match status" value="1"/>
</dbReference>
<dbReference type="OrthoDB" id="185373at2759"/>
<dbReference type="EC" id="2.1.1.204" evidence="4"/>
<feature type="repeat" description="PPR" evidence="3">
    <location>
        <begin position="702"/>
        <end position="736"/>
    </location>
</feature>
<dbReference type="InterPro" id="IPR050667">
    <property type="entry name" value="PPR-containing_protein"/>
</dbReference>
<evidence type="ECO:0000256" key="1">
    <source>
        <dbReference type="ARBA" id="ARBA00007626"/>
    </source>
</evidence>
<keyword evidence="4" id="KW-0489">Methyltransferase</keyword>
<feature type="repeat" description="PPR" evidence="3">
    <location>
        <begin position="633"/>
        <end position="667"/>
    </location>
</feature>
<dbReference type="Proteomes" id="UP000236161">
    <property type="component" value="Unassembled WGS sequence"/>
</dbReference>
<feature type="repeat" description="PPR" evidence="3">
    <location>
        <begin position="456"/>
        <end position="490"/>
    </location>
</feature>
<sequence length="931" mass="106208">MLGVLKPSSRNIIRSLLVPSICFLHSSNVAACFSSSGGGYVGGGGGGGGGYFVPLNFLPSKHPIPQSEDLGSSIAPSFSDWFRHRADPLRIILEQIYRAFAFSEDEAGLNAALSHLRLRPTEELVLRFLHHNPHPSVVLPSSDYSNSLLELRIRFFEWCERQPNYVHTRSVYHAVFRHLFRHDHVSFVLDCLQRFSDTGYFSFSMGSEAFNGGRVGNFRFLQTLVIGYAVAGCAERALQLFARMRFYGLDLDNFSYNVLLNSLVEASLFDFADSVFAQVDARGPAGPVANCIRVKSLCRQNRLDEAAAYLQELCVGDHRAVTYRTVRIVIDAFCKAGRFEYARELVEDLGTTDSYNAWISHLLMNGKVDACLEFLRNKGIDRYPSDAFQYYKLIQVLLRKNLLEEAFDVLVEMIEEGISPDQRTMDATVCFFCKVGMVDVAFKLYRLKMELGMAPKRCVYNHLIKSLCQNGNVRRVLQVLEECMNQGFFPGNQTFSRVAYILLREGMLDKLRSLLAEAQNRKLRSTSHIHSQYVSALCKSGAVQEAYSELLTATGGGAGFIRHRSVYCDLIQAFIQLGMVQFPPQLLIQMQMLGLDPSQRVYRDVVSSLCDVEMYDLVLSLLDKQLEINKWDPRTCYNYIIDGIVHSKCPSMAMEVYNRMVKAGIKPNRDTKILILRCYMKSGCFADAFSFFRDLMKKHKLSTKLFNVFLSGLCEAGRVKDSVELWKEMREKRLLPSLQCYEELVRALCFSSSYDDVVKIIKDIEETGRQFSPFICNVLLLHTLKSHDLLSAWNRSNKGGATSGVISKHSTYSSENVLCHIMKAFSQGIREKKNLEKLDEVIEKYFPLDLFTYNILLRALFKAGKIENAYIMFCKLQRKGYEPNRWTYDIIVHGLCKLGHTKLAEKWMEEMYQNGYEPTWYTLSLYNKPTY</sequence>